<feature type="transmembrane region" description="Helical" evidence="2">
    <location>
        <begin position="6"/>
        <end position="29"/>
    </location>
</feature>
<keyword evidence="2" id="KW-1133">Transmembrane helix</keyword>
<evidence type="ECO:0000313" key="3">
    <source>
        <dbReference type="EMBL" id="KAH9418753.1"/>
    </source>
</evidence>
<dbReference type="Proteomes" id="UP000887458">
    <property type="component" value="Unassembled WGS sequence"/>
</dbReference>
<gene>
    <name evidence="3" type="ORF">DERP_004079</name>
</gene>
<evidence type="ECO:0000313" key="4">
    <source>
        <dbReference type="Proteomes" id="UP000887458"/>
    </source>
</evidence>
<reference evidence="3 4" key="1">
    <citation type="journal article" date="2018" name="J. Allergy Clin. Immunol.">
        <title>High-quality assembly of Dermatophagoides pteronyssinus genome and transcriptome reveals a wide range of novel allergens.</title>
        <authorList>
            <person name="Liu X.Y."/>
            <person name="Yang K.Y."/>
            <person name="Wang M.Q."/>
            <person name="Kwok J.S."/>
            <person name="Zeng X."/>
            <person name="Yang Z."/>
            <person name="Xiao X.J."/>
            <person name="Lau C.P."/>
            <person name="Li Y."/>
            <person name="Huang Z.M."/>
            <person name="Ba J.G."/>
            <person name="Yim A.K."/>
            <person name="Ouyang C.Y."/>
            <person name="Ngai S.M."/>
            <person name="Chan T.F."/>
            <person name="Leung E.L."/>
            <person name="Liu L."/>
            <person name="Liu Z.G."/>
            <person name="Tsui S.K."/>
        </authorList>
    </citation>
    <scope>NUCLEOTIDE SEQUENCE [LARGE SCALE GENOMIC DNA]</scope>
    <source>
        <strain evidence="3">Derp</strain>
    </source>
</reference>
<accession>A0ABQ8J856</accession>
<organism evidence="3 4">
    <name type="scientific">Dermatophagoides pteronyssinus</name>
    <name type="common">European house dust mite</name>
    <dbReference type="NCBI Taxonomy" id="6956"/>
    <lineage>
        <taxon>Eukaryota</taxon>
        <taxon>Metazoa</taxon>
        <taxon>Ecdysozoa</taxon>
        <taxon>Arthropoda</taxon>
        <taxon>Chelicerata</taxon>
        <taxon>Arachnida</taxon>
        <taxon>Acari</taxon>
        <taxon>Acariformes</taxon>
        <taxon>Sarcoptiformes</taxon>
        <taxon>Astigmata</taxon>
        <taxon>Psoroptidia</taxon>
        <taxon>Analgoidea</taxon>
        <taxon>Pyroglyphidae</taxon>
        <taxon>Dermatophagoidinae</taxon>
        <taxon>Dermatophagoides</taxon>
    </lineage>
</organism>
<comment type="caution">
    <text evidence="3">The sequence shown here is derived from an EMBL/GenBank/DDBJ whole genome shotgun (WGS) entry which is preliminary data.</text>
</comment>
<keyword evidence="4" id="KW-1185">Reference proteome</keyword>
<keyword evidence="2" id="KW-0472">Membrane</keyword>
<proteinExistence type="predicted"/>
<protein>
    <recommendedName>
        <fullName evidence="5">Ubiquinol-cytochrome-c reductase complex assembly factor 3</fullName>
    </recommendedName>
</protein>
<feature type="compositionally biased region" description="Polar residues" evidence="1">
    <location>
        <begin position="84"/>
        <end position="94"/>
    </location>
</feature>
<evidence type="ECO:0008006" key="5">
    <source>
        <dbReference type="Google" id="ProtNLM"/>
    </source>
</evidence>
<name>A0ABQ8J856_DERPT</name>
<sequence>MSINQGAVVLTKWVTGASFIILGVGIMFIPSDEEKIRKMKERIEAMDNVDEKKNKSIIDEWFSLKPKPVSTKSMEQQAKESNEKTSNVNIFKEL</sequence>
<dbReference type="EMBL" id="NJHN03000062">
    <property type="protein sequence ID" value="KAH9418753.1"/>
    <property type="molecule type" value="Genomic_DNA"/>
</dbReference>
<evidence type="ECO:0000256" key="2">
    <source>
        <dbReference type="SAM" id="Phobius"/>
    </source>
</evidence>
<evidence type="ECO:0000256" key="1">
    <source>
        <dbReference type="SAM" id="MobiDB-lite"/>
    </source>
</evidence>
<feature type="region of interest" description="Disordered" evidence="1">
    <location>
        <begin position="69"/>
        <end position="94"/>
    </location>
</feature>
<reference evidence="3 4" key="2">
    <citation type="journal article" date="2022" name="Mol. Biol. Evol.">
        <title>Comparative Genomics Reveals Insights into the Divergent Evolution of Astigmatic Mites and Household Pest Adaptations.</title>
        <authorList>
            <person name="Xiong Q."/>
            <person name="Wan A.T."/>
            <person name="Liu X."/>
            <person name="Fung C.S."/>
            <person name="Xiao X."/>
            <person name="Malainual N."/>
            <person name="Hou J."/>
            <person name="Wang L."/>
            <person name="Wang M."/>
            <person name="Yang K.Y."/>
            <person name="Cui Y."/>
            <person name="Leung E.L."/>
            <person name="Nong W."/>
            <person name="Shin S.K."/>
            <person name="Au S.W."/>
            <person name="Jeong K.Y."/>
            <person name="Chew F.T."/>
            <person name="Hui J.H."/>
            <person name="Leung T.F."/>
            <person name="Tungtrongchitr A."/>
            <person name="Zhong N."/>
            <person name="Liu Z."/>
            <person name="Tsui S.K."/>
        </authorList>
    </citation>
    <scope>NUCLEOTIDE SEQUENCE [LARGE SCALE GENOMIC DNA]</scope>
    <source>
        <strain evidence="3">Derp</strain>
    </source>
</reference>
<keyword evidence="2" id="KW-0812">Transmembrane</keyword>